<evidence type="ECO:0000313" key="2">
    <source>
        <dbReference type="Proteomes" id="UP000821845"/>
    </source>
</evidence>
<evidence type="ECO:0000313" key="1">
    <source>
        <dbReference type="EMBL" id="KAH6943995.1"/>
    </source>
</evidence>
<accession>A0ACB7TAY8</accession>
<protein>
    <submittedName>
        <fullName evidence="1">Uncharacterized protein</fullName>
    </submittedName>
</protein>
<comment type="caution">
    <text evidence="1">The sequence shown here is derived from an EMBL/GenBank/DDBJ whole genome shotgun (WGS) entry which is preliminary data.</text>
</comment>
<gene>
    <name evidence="1" type="ORF">HPB50_001151</name>
</gene>
<sequence>MMLVGDPSDMRPFIGRQEDGAFSDLVWVAVLHAFPQAVLQLHLLLFPGGAALLRGDWPDYTDSDSEDEEFDDVVTVLALKLTDTTQQNSEVL</sequence>
<name>A0ACB7TAY8_HYAAI</name>
<proteinExistence type="predicted"/>
<reference evidence="1" key="1">
    <citation type="submission" date="2020-05" db="EMBL/GenBank/DDBJ databases">
        <title>Large-scale comparative analyses of tick genomes elucidate their genetic diversity and vector capacities.</title>
        <authorList>
            <person name="Jia N."/>
            <person name="Wang J."/>
            <person name="Shi W."/>
            <person name="Du L."/>
            <person name="Sun Y."/>
            <person name="Zhan W."/>
            <person name="Jiang J."/>
            <person name="Wang Q."/>
            <person name="Zhang B."/>
            <person name="Ji P."/>
            <person name="Sakyi L.B."/>
            <person name="Cui X."/>
            <person name="Yuan T."/>
            <person name="Jiang B."/>
            <person name="Yang W."/>
            <person name="Lam T.T.-Y."/>
            <person name="Chang Q."/>
            <person name="Ding S."/>
            <person name="Wang X."/>
            <person name="Zhu J."/>
            <person name="Ruan X."/>
            <person name="Zhao L."/>
            <person name="Wei J."/>
            <person name="Que T."/>
            <person name="Du C."/>
            <person name="Cheng J."/>
            <person name="Dai P."/>
            <person name="Han X."/>
            <person name="Huang E."/>
            <person name="Gao Y."/>
            <person name="Liu J."/>
            <person name="Shao H."/>
            <person name="Ye R."/>
            <person name="Li L."/>
            <person name="Wei W."/>
            <person name="Wang X."/>
            <person name="Wang C."/>
            <person name="Yang T."/>
            <person name="Huo Q."/>
            <person name="Li W."/>
            <person name="Guo W."/>
            <person name="Chen H."/>
            <person name="Zhou L."/>
            <person name="Ni X."/>
            <person name="Tian J."/>
            <person name="Zhou Y."/>
            <person name="Sheng Y."/>
            <person name="Liu T."/>
            <person name="Pan Y."/>
            <person name="Xia L."/>
            <person name="Li J."/>
            <person name="Zhao F."/>
            <person name="Cao W."/>
        </authorList>
    </citation>
    <scope>NUCLEOTIDE SEQUENCE</scope>
    <source>
        <strain evidence="1">Hyas-2018</strain>
    </source>
</reference>
<dbReference type="Proteomes" id="UP000821845">
    <property type="component" value="Chromosome 1"/>
</dbReference>
<keyword evidence="2" id="KW-1185">Reference proteome</keyword>
<organism evidence="1 2">
    <name type="scientific">Hyalomma asiaticum</name>
    <name type="common">Tick</name>
    <dbReference type="NCBI Taxonomy" id="266040"/>
    <lineage>
        <taxon>Eukaryota</taxon>
        <taxon>Metazoa</taxon>
        <taxon>Ecdysozoa</taxon>
        <taxon>Arthropoda</taxon>
        <taxon>Chelicerata</taxon>
        <taxon>Arachnida</taxon>
        <taxon>Acari</taxon>
        <taxon>Parasitiformes</taxon>
        <taxon>Ixodida</taxon>
        <taxon>Ixodoidea</taxon>
        <taxon>Ixodidae</taxon>
        <taxon>Hyalomminae</taxon>
        <taxon>Hyalomma</taxon>
    </lineage>
</organism>
<dbReference type="EMBL" id="CM023481">
    <property type="protein sequence ID" value="KAH6943995.1"/>
    <property type="molecule type" value="Genomic_DNA"/>
</dbReference>